<dbReference type="InterPro" id="IPR040393">
    <property type="entry name" value="TREX1/2"/>
</dbReference>
<evidence type="ECO:0000256" key="7">
    <source>
        <dbReference type="ARBA" id="ARBA00025769"/>
    </source>
</evidence>
<comment type="cofactor">
    <cofactor evidence="1">
        <name>Mg(2+)</name>
        <dbReference type="ChEBI" id="CHEBI:18420"/>
    </cofactor>
</comment>
<organism evidence="10 11">
    <name type="scientific">Octopus sinensis</name>
    <name type="common">East Asian common octopus</name>
    <dbReference type="NCBI Taxonomy" id="2607531"/>
    <lineage>
        <taxon>Eukaryota</taxon>
        <taxon>Metazoa</taxon>
        <taxon>Spiralia</taxon>
        <taxon>Lophotrochozoa</taxon>
        <taxon>Mollusca</taxon>
        <taxon>Cephalopoda</taxon>
        <taxon>Coleoidea</taxon>
        <taxon>Octopodiformes</taxon>
        <taxon>Octopoda</taxon>
        <taxon>Incirrata</taxon>
        <taxon>Octopodidae</taxon>
        <taxon>Octopus</taxon>
    </lineage>
</organism>
<dbReference type="GO" id="GO:0003676">
    <property type="term" value="F:nucleic acid binding"/>
    <property type="evidence" value="ECO:0007669"/>
    <property type="project" value="InterPro"/>
</dbReference>
<feature type="compositionally biased region" description="Polar residues" evidence="8">
    <location>
        <begin position="173"/>
        <end position="184"/>
    </location>
</feature>
<keyword evidence="5 11" id="KW-0269">Exonuclease</keyword>
<evidence type="ECO:0000256" key="3">
    <source>
        <dbReference type="ARBA" id="ARBA00022723"/>
    </source>
</evidence>
<feature type="compositionally biased region" description="Polar residues" evidence="8">
    <location>
        <begin position="198"/>
        <end position="209"/>
    </location>
</feature>
<feature type="region of interest" description="Disordered" evidence="8">
    <location>
        <begin position="1"/>
        <end position="22"/>
    </location>
</feature>
<dbReference type="KEGG" id="osn:115232505"/>
<feature type="domain" description="Exonuclease" evidence="9">
    <location>
        <begin position="30"/>
        <end position="303"/>
    </location>
</feature>
<evidence type="ECO:0000313" key="11">
    <source>
        <dbReference type="RefSeq" id="XP_029658271.1"/>
    </source>
</evidence>
<evidence type="ECO:0000256" key="1">
    <source>
        <dbReference type="ARBA" id="ARBA00001946"/>
    </source>
</evidence>
<dbReference type="PANTHER" id="PTHR13058">
    <property type="entry name" value="THREE PRIME REPAIR EXONUCLEASE 1, 2"/>
    <property type="match status" value="1"/>
</dbReference>
<dbReference type="Gene3D" id="3.30.420.10">
    <property type="entry name" value="Ribonuclease H-like superfamily/Ribonuclease H"/>
    <property type="match status" value="1"/>
</dbReference>
<feature type="region of interest" description="Disordered" evidence="8">
    <location>
        <begin position="229"/>
        <end position="251"/>
    </location>
</feature>
<feature type="compositionally biased region" description="Polar residues" evidence="8">
    <location>
        <begin position="230"/>
        <end position="247"/>
    </location>
</feature>
<dbReference type="RefSeq" id="XP_029658271.1">
    <property type="nucleotide sequence ID" value="XM_029802411.2"/>
</dbReference>
<dbReference type="GO" id="GO:0006308">
    <property type="term" value="P:DNA catabolic process"/>
    <property type="evidence" value="ECO:0007669"/>
    <property type="project" value="TreeGrafter"/>
</dbReference>
<dbReference type="AlphaFoldDB" id="A0A6P7UBH6"/>
<dbReference type="GO" id="GO:0008296">
    <property type="term" value="F:3'-5'-DNA exonuclease activity"/>
    <property type="evidence" value="ECO:0007669"/>
    <property type="project" value="TreeGrafter"/>
</dbReference>
<keyword evidence="3" id="KW-0479">Metal-binding</keyword>
<dbReference type="SMART" id="SM00479">
    <property type="entry name" value="EXOIII"/>
    <property type="match status" value="1"/>
</dbReference>
<dbReference type="SUPFAM" id="SSF53098">
    <property type="entry name" value="Ribonuclease H-like"/>
    <property type="match status" value="1"/>
</dbReference>
<keyword evidence="4" id="KW-0378">Hydrolase</keyword>
<dbReference type="GO" id="GO:0005737">
    <property type="term" value="C:cytoplasm"/>
    <property type="evidence" value="ECO:0007669"/>
    <property type="project" value="TreeGrafter"/>
</dbReference>
<comment type="similarity">
    <text evidence="7">Belongs to the exonuclease superfamily. TREX family.</text>
</comment>
<gene>
    <name evidence="11" type="primary">LOC115232505</name>
</gene>
<evidence type="ECO:0000256" key="6">
    <source>
        <dbReference type="ARBA" id="ARBA00022842"/>
    </source>
</evidence>
<evidence type="ECO:0000256" key="5">
    <source>
        <dbReference type="ARBA" id="ARBA00022839"/>
    </source>
</evidence>
<keyword evidence="2" id="KW-0540">Nuclease</keyword>
<dbReference type="InterPro" id="IPR012337">
    <property type="entry name" value="RNaseH-like_sf"/>
</dbReference>
<keyword evidence="6" id="KW-0460">Magnesium</keyword>
<sequence length="324" mass="36430">MATPSSSTSSITTSPSSSSSSSFSFRKINTFVFFDLEATGLNETGNRPKITELAMIAVSRSELSYTRPRVLNNLRLCFYPNKLIAPAASKLTRLFNDALQDQSIFDINASQLLNCFLTRLKKPVCLVAHGGNDYDFGLLQAELRYVQATLMLDLLCVDSLKAVKDLDTKKPSIMTTPTKNSKTIPVTPRKEPKRNNDDPSQTPNNSQIQGVDKAKTWLWKGMGDSVFLTPKSSPEKVNNSDTYNSDESLVDDEPRCKKDKISYKLGDIYRRETGSEPVNAHSAESDSMMLMTIIIKRKDEFLPWMDKYSAPFSSIRPLYEYNQR</sequence>
<evidence type="ECO:0000256" key="4">
    <source>
        <dbReference type="ARBA" id="ARBA00022801"/>
    </source>
</evidence>
<reference evidence="11" key="1">
    <citation type="submission" date="2025-08" db="UniProtKB">
        <authorList>
            <consortium name="RefSeq"/>
        </authorList>
    </citation>
    <scope>IDENTIFICATION</scope>
</reference>
<feature type="compositionally biased region" description="Basic and acidic residues" evidence="8">
    <location>
        <begin position="188"/>
        <end position="197"/>
    </location>
</feature>
<proteinExistence type="inferred from homology"/>
<evidence type="ECO:0000256" key="2">
    <source>
        <dbReference type="ARBA" id="ARBA00022722"/>
    </source>
</evidence>
<protein>
    <submittedName>
        <fullName evidence="11">Three-prime repair exonuclease 1</fullName>
    </submittedName>
</protein>
<accession>A0A6P7UBH6</accession>
<dbReference type="GO" id="GO:0046872">
    <property type="term" value="F:metal ion binding"/>
    <property type="evidence" value="ECO:0007669"/>
    <property type="project" value="UniProtKB-KW"/>
</dbReference>
<name>A0A6P7UBH6_9MOLL</name>
<dbReference type="InterPro" id="IPR036397">
    <property type="entry name" value="RNaseH_sf"/>
</dbReference>
<dbReference type="PANTHER" id="PTHR13058:SF19">
    <property type="entry name" value="LD40940P"/>
    <property type="match status" value="1"/>
</dbReference>
<keyword evidence="10" id="KW-1185">Reference proteome</keyword>
<dbReference type="Pfam" id="PF00929">
    <property type="entry name" value="RNase_T"/>
    <property type="match status" value="1"/>
</dbReference>
<evidence type="ECO:0000259" key="9">
    <source>
        <dbReference type="SMART" id="SM00479"/>
    </source>
</evidence>
<evidence type="ECO:0000256" key="8">
    <source>
        <dbReference type="SAM" id="MobiDB-lite"/>
    </source>
</evidence>
<feature type="region of interest" description="Disordered" evidence="8">
    <location>
        <begin position="170"/>
        <end position="209"/>
    </location>
</feature>
<dbReference type="Proteomes" id="UP000515154">
    <property type="component" value="Linkage group LG2"/>
</dbReference>
<dbReference type="InterPro" id="IPR013520">
    <property type="entry name" value="Ribonucl_H"/>
</dbReference>
<evidence type="ECO:0000313" key="10">
    <source>
        <dbReference type="Proteomes" id="UP000515154"/>
    </source>
</evidence>